<dbReference type="EMBL" id="DVFN01000057">
    <property type="protein sequence ID" value="HIQ69441.1"/>
    <property type="molecule type" value="Genomic_DNA"/>
</dbReference>
<protein>
    <recommendedName>
        <fullName evidence="3">HPr family phosphocarrier protein</fullName>
    </recommendedName>
</protein>
<dbReference type="Gene3D" id="3.30.1340.10">
    <property type="entry name" value="HPr-like"/>
    <property type="match status" value="1"/>
</dbReference>
<dbReference type="SUPFAM" id="SSF55594">
    <property type="entry name" value="HPr-like"/>
    <property type="match status" value="1"/>
</dbReference>
<evidence type="ECO:0000313" key="2">
    <source>
        <dbReference type="Proteomes" id="UP000886874"/>
    </source>
</evidence>
<proteinExistence type="predicted"/>
<sequence length="79" mass="8587">MCECTVSFSTPIEIRDFVTLATRQTFPIHVEHGGLQTSATSIMSLFCMGLNRPLRVLSAASEDDAAHFLAALAPYRTAV</sequence>
<dbReference type="Proteomes" id="UP000886874">
    <property type="component" value="Unassembled WGS sequence"/>
</dbReference>
<dbReference type="InterPro" id="IPR035895">
    <property type="entry name" value="HPr-like_sf"/>
</dbReference>
<reference evidence="1" key="1">
    <citation type="submission" date="2020-10" db="EMBL/GenBank/DDBJ databases">
        <authorList>
            <person name="Gilroy R."/>
        </authorList>
    </citation>
    <scope>NUCLEOTIDE SEQUENCE</scope>
    <source>
        <strain evidence="1">ChiSjej2B20-13462</strain>
    </source>
</reference>
<comment type="caution">
    <text evidence="1">The sequence shown here is derived from an EMBL/GenBank/DDBJ whole genome shotgun (WGS) entry which is preliminary data.</text>
</comment>
<gene>
    <name evidence="1" type="ORF">IAA67_03810</name>
</gene>
<dbReference type="AlphaFoldDB" id="A0A9D1CN57"/>
<reference evidence="1" key="2">
    <citation type="journal article" date="2021" name="PeerJ">
        <title>Extensive microbial diversity within the chicken gut microbiome revealed by metagenomics and culture.</title>
        <authorList>
            <person name="Gilroy R."/>
            <person name="Ravi A."/>
            <person name="Getino M."/>
            <person name="Pursley I."/>
            <person name="Horton D.L."/>
            <person name="Alikhan N.F."/>
            <person name="Baker D."/>
            <person name="Gharbi K."/>
            <person name="Hall N."/>
            <person name="Watson M."/>
            <person name="Adriaenssens E.M."/>
            <person name="Foster-Nyarko E."/>
            <person name="Jarju S."/>
            <person name="Secka A."/>
            <person name="Antonio M."/>
            <person name="Oren A."/>
            <person name="Chaudhuri R.R."/>
            <person name="La Ragione R."/>
            <person name="Hildebrand F."/>
            <person name="Pallen M.J."/>
        </authorList>
    </citation>
    <scope>NUCLEOTIDE SEQUENCE</scope>
    <source>
        <strain evidence="1">ChiSjej2B20-13462</strain>
    </source>
</reference>
<accession>A0A9D1CN57</accession>
<evidence type="ECO:0008006" key="3">
    <source>
        <dbReference type="Google" id="ProtNLM"/>
    </source>
</evidence>
<evidence type="ECO:0000313" key="1">
    <source>
        <dbReference type="EMBL" id="HIQ69441.1"/>
    </source>
</evidence>
<name>A0A9D1CN57_9FIRM</name>
<organism evidence="1 2">
    <name type="scientific">Candidatus Avoscillospira stercorigallinarum</name>
    <dbReference type="NCBI Taxonomy" id="2840708"/>
    <lineage>
        <taxon>Bacteria</taxon>
        <taxon>Bacillati</taxon>
        <taxon>Bacillota</taxon>
        <taxon>Clostridia</taxon>
        <taxon>Eubacteriales</taxon>
        <taxon>Oscillospiraceae</taxon>
        <taxon>Oscillospiraceae incertae sedis</taxon>
        <taxon>Candidatus Avoscillospira</taxon>
    </lineage>
</organism>